<comment type="caution">
    <text evidence="2">The sequence shown here is derived from an EMBL/GenBank/DDBJ whole genome shotgun (WGS) entry which is preliminary data.</text>
</comment>
<name>A0A9D4YR14_RHISA</name>
<evidence type="ECO:0000313" key="3">
    <source>
        <dbReference type="Proteomes" id="UP000821837"/>
    </source>
</evidence>
<dbReference type="EMBL" id="JABSTV010001245">
    <property type="protein sequence ID" value="KAH7984733.1"/>
    <property type="molecule type" value="Genomic_DNA"/>
</dbReference>
<proteinExistence type="predicted"/>
<organism evidence="2 3">
    <name type="scientific">Rhipicephalus sanguineus</name>
    <name type="common">Brown dog tick</name>
    <name type="synonym">Ixodes sanguineus</name>
    <dbReference type="NCBI Taxonomy" id="34632"/>
    <lineage>
        <taxon>Eukaryota</taxon>
        <taxon>Metazoa</taxon>
        <taxon>Ecdysozoa</taxon>
        <taxon>Arthropoda</taxon>
        <taxon>Chelicerata</taxon>
        <taxon>Arachnida</taxon>
        <taxon>Acari</taxon>
        <taxon>Parasitiformes</taxon>
        <taxon>Ixodida</taxon>
        <taxon>Ixodoidea</taxon>
        <taxon>Ixodidae</taxon>
        <taxon>Rhipicephalinae</taxon>
        <taxon>Rhipicephalus</taxon>
        <taxon>Rhipicephalus</taxon>
    </lineage>
</organism>
<sequence>MLATWSLSVFIVAVVLSSRLVSTMLVKSTEDHVDTLEDVLRFPKLRVLAERGTAFDDLLMIPKTAFFKKIQGKVDLVAGSMPPGPKQDECFDWVERGTHAILYERYFQDATLARRFAERGRCRFRRARQRLGLQPLSMILWKGLKPELKRTITIL</sequence>
<keyword evidence="3" id="KW-1185">Reference proteome</keyword>
<reference evidence="2" key="1">
    <citation type="journal article" date="2020" name="Cell">
        <title>Large-Scale Comparative Analyses of Tick Genomes Elucidate Their Genetic Diversity and Vector Capacities.</title>
        <authorList>
            <consortium name="Tick Genome and Microbiome Consortium (TIGMIC)"/>
            <person name="Jia N."/>
            <person name="Wang J."/>
            <person name="Shi W."/>
            <person name="Du L."/>
            <person name="Sun Y."/>
            <person name="Zhan W."/>
            <person name="Jiang J.F."/>
            <person name="Wang Q."/>
            <person name="Zhang B."/>
            <person name="Ji P."/>
            <person name="Bell-Sakyi L."/>
            <person name="Cui X.M."/>
            <person name="Yuan T.T."/>
            <person name="Jiang B.G."/>
            <person name="Yang W.F."/>
            <person name="Lam T.T."/>
            <person name="Chang Q.C."/>
            <person name="Ding S.J."/>
            <person name="Wang X.J."/>
            <person name="Zhu J.G."/>
            <person name="Ruan X.D."/>
            <person name="Zhao L."/>
            <person name="Wei J.T."/>
            <person name="Ye R.Z."/>
            <person name="Que T.C."/>
            <person name="Du C.H."/>
            <person name="Zhou Y.H."/>
            <person name="Cheng J.X."/>
            <person name="Dai P.F."/>
            <person name="Guo W.B."/>
            <person name="Han X.H."/>
            <person name="Huang E.J."/>
            <person name="Li L.F."/>
            <person name="Wei W."/>
            <person name="Gao Y.C."/>
            <person name="Liu J.Z."/>
            <person name="Shao H.Z."/>
            <person name="Wang X."/>
            <person name="Wang C.C."/>
            <person name="Yang T.C."/>
            <person name="Huo Q.B."/>
            <person name="Li W."/>
            <person name="Chen H.Y."/>
            <person name="Chen S.E."/>
            <person name="Zhou L.G."/>
            <person name="Ni X.B."/>
            <person name="Tian J.H."/>
            <person name="Sheng Y."/>
            <person name="Liu T."/>
            <person name="Pan Y.S."/>
            <person name="Xia L.Y."/>
            <person name="Li J."/>
            <person name="Zhao F."/>
            <person name="Cao W.C."/>
        </authorList>
    </citation>
    <scope>NUCLEOTIDE SEQUENCE</scope>
    <source>
        <strain evidence="2">Rsan-2018</strain>
    </source>
</reference>
<reference evidence="2" key="2">
    <citation type="submission" date="2021-09" db="EMBL/GenBank/DDBJ databases">
        <authorList>
            <person name="Jia N."/>
            <person name="Wang J."/>
            <person name="Shi W."/>
            <person name="Du L."/>
            <person name="Sun Y."/>
            <person name="Zhan W."/>
            <person name="Jiang J."/>
            <person name="Wang Q."/>
            <person name="Zhang B."/>
            <person name="Ji P."/>
            <person name="Sakyi L.B."/>
            <person name="Cui X."/>
            <person name="Yuan T."/>
            <person name="Jiang B."/>
            <person name="Yang W."/>
            <person name="Lam T.T.-Y."/>
            <person name="Chang Q."/>
            <person name="Ding S."/>
            <person name="Wang X."/>
            <person name="Zhu J."/>
            <person name="Ruan X."/>
            <person name="Zhao L."/>
            <person name="Wei J."/>
            <person name="Que T."/>
            <person name="Du C."/>
            <person name="Cheng J."/>
            <person name="Dai P."/>
            <person name="Han X."/>
            <person name="Huang E."/>
            <person name="Gao Y."/>
            <person name="Liu J."/>
            <person name="Shao H."/>
            <person name="Ye R."/>
            <person name="Li L."/>
            <person name="Wei W."/>
            <person name="Wang X."/>
            <person name="Wang C."/>
            <person name="Huo Q."/>
            <person name="Li W."/>
            <person name="Guo W."/>
            <person name="Chen H."/>
            <person name="Chen S."/>
            <person name="Zhou L."/>
            <person name="Zhou L."/>
            <person name="Ni X."/>
            <person name="Tian J."/>
            <person name="Zhou Y."/>
            <person name="Sheng Y."/>
            <person name="Liu T."/>
            <person name="Pan Y."/>
            <person name="Xia L."/>
            <person name="Li J."/>
            <person name="Zhao F."/>
            <person name="Cao W."/>
        </authorList>
    </citation>
    <scope>NUCLEOTIDE SEQUENCE</scope>
    <source>
        <strain evidence="2">Rsan-2018</strain>
        <tissue evidence="2">Larvae</tissue>
    </source>
</reference>
<dbReference type="VEuPathDB" id="VectorBase:RSAN_041738"/>
<evidence type="ECO:0008006" key="4">
    <source>
        <dbReference type="Google" id="ProtNLM"/>
    </source>
</evidence>
<evidence type="ECO:0000313" key="2">
    <source>
        <dbReference type="EMBL" id="KAH7984733.1"/>
    </source>
</evidence>
<protein>
    <recommendedName>
        <fullName evidence="4">Secreted protein</fullName>
    </recommendedName>
</protein>
<evidence type="ECO:0000256" key="1">
    <source>
        <dbReference type="SAM" id="SignalP"/>
    </source>
</evidence>
<accession>A0A9D4YR14</accession>
<dbReference type="Proteomes" id="UP000821837">
    <property type="component" value="Chromosome 1"/>
</dbReference>
<feature type="chain" id="PRO_5038891139" description="Secreted protein" evidence="1">
    <location>
        <begin position="18"/>
        <end position="155"/>
    </location>
</feature>
<feature type="signal peptide" evidence="1">
    <location>
        <begin position="1"/>
        <end position="17"/>
    </location>
</feature>
<gene>
    <name evidence="2" type="ORF">HPB52_023691</name>
</gene>
<keyword evidence="1" id="KW-0732">Signal</keyword>
<dbReference type="AlphaFoldDB" id="A0A9D4YR14"/>